<proteinExistence type="predicted"/>
<organism evidence="2 3">
    <name type="scientific">Parascedosporium putredinis</name>
    <dbReference type="NCBI Taxonomy" id="1442378"/>
    <lineage>
        <taxon>Eukaryota</taxon>
        <taxon>Fungi</taxon>
        <taxon>Dikarya</taxon>
        <taxon>Ascomycota</taxon>
        <taxon>Pezizomycotina</taxon>
        <taxon>Sordariomycetes</taxon>
        <taxon>Hypocreomycetidae</taxon>
        <taxon>Microascales</taxon>
        <taxon>Microascaceae</taxon>
        <taxon>Parascedosporium</taxon>
    </lineage>
</organism>
<reference evidence="2" key="1">
    <citation type="submission" date="2022-11" db="EMBL/GenBank/DDBJ databases">
        <authorList>
            <person name="Scott C."/>
            <person name="Bruce N."/>
        </authorList>
    </citation>
    <scope>NUCLEOTIDE SEQUENCE</scope>
</reference>
<comment type="caution">
    <text evidence="2">The sequence shown here is derived from an EMBL/GenBank/DDBJ whole genome shotgun (WGS) entry which is preliminary data.</text>
</comment>
<keyword evidence="3" id="KW-1185">Reference proteome</keyword>
<dbReference type="EMBL" id="CALLCH030000016">
    <property type="protein sequence ID" value="CAI4217473.1"/>
    <property type="molecule type" value="Genomic_DNA"/>
</dbReference>
<feature type="region of interest" description="Disordered" evidence="1">
    <location>
        <begin position="1"/>
        <end position="31"/>
    </location>
</feature>
<dbReference type="Proteomes" id="UP000838763">
    <property type="component" value="Unassembled WGS sequence"/>
</dbReference>
<name>A0A9P1H7J9_9PEZI</name>
<evidence type="ECO:0000313" key="2">
    <source>
        <dbReference type="EMBL" id="CAI4217473.1"/>
    </source>
</evidence>
<gene>
    <name evidence="2" type="ORF">PPNO1_LOCUS7080</name>
</gene>
<sequence length="95" mass="10558">MHKSKMAGPQCRGINVKTQLGPQGQPGVVGDSRNLDFSRWHLLPKTRRQSGLVQLRTMLSRGRGQGSLACICSCPKYLIAETSENQPPRQVEEKK</sequence>
<evidence type="ECO:0000313" key="3">
    <source>
        <dbReference type="Proteomes" id="UP000838763"/>
    </source>
</evidence>
<protein>
    <submittedName>
        <fullName evidence="2">Uncharacterized protein</fullName>
    </submittedName>
</protein>
<accession>A0A9P1H7J9</accession>
<dbReference type="AlphaFoldDB" id="A0A9P1H7J9"/>
<feature type="compositionally biased region" description="Low complexity" evidence="1">
    <location>
        <begin position="21"/>
        <end position="30"/>
    </location>
</feature>
<evidence type="ECO:0000256" key="1">
    <source>
        <dbReference type="SAM" id="MobiDB-lite"/>
    </source>
</evidence>